<gene>
    <name evidence="3" type="primary">LOC111283656</name>
</gene>
<keyword evidence="2" id="KW-1185">Reference proteome</keyword>
<dbReference type="GeneID" id="111283656"/>
<dbReference type="AlphaFoldDB" id="A0A6P5XHX3"/>
<dbReference type="OrthoDB" id="1710629at2759"/>
<organism evidence="2 3">
    <name type="scientific">Durio zibethinus</name>
    <name type="common">Durian</name>
    <dbReference type="NCBI Taxonomy" id="66656"/>
    <lineage>
        <taxon>Eukaryota</taxon>
        <taxon>Viridiplantae</taxon>
        <taxon>Streptophyta</taxon>
        <taxon>Embryophyta</taxon>
        <taxon>Tracheophyta</taxon>
        <taxon>Spermatophyta</taxon>
        <taxon>Magnoliopsida</taxon>
        <taxon>eudicotyledons</taxon>
        <taxon>Gunneridae</taxon>
        <taxon>Pentapetalae</taxon>
        <taxon>rosids</taxon>
        <taxon>malvids</taxon>
        <taxon>Malvales</taxon>
        <taxon>Malvaceae</taxon>
        <taxon>Helicteroideae</taxon>
        <taxon>Durio</taxon>
    </lineage>
</organism>
<name>A0A6P5XHX3_DURZI</name>
<evidence type="ECO:0000313" key="3">
    <source>
        <dbReference type="RefSeq" id="XP_022727964.1"/>
    </source>
</evidence>
<dbReference type="InterPro" id="IPR004902">
    <property type="entry name" value="Rhabdo_ncap_2"/>
</dbReference>
<evidence type="ECO:0000313" key="2">
    <source>
        <dbReference type="Proteomes" id="UP000515121"/>
    </source>
</evidence>
<dbReference type="Proteomes" id="UP000515121">
    <property type="component" value="Unplaced"/>
</dbReference>
<sequence>MDNEKLAATARLTISGTEQEQAIAYCFLATSVLRVLTKSSENFCKAWGHIQEGHRTYYASQCPISGIAPSSVVMEAIHKQGIRSKAYQPHIDNLQKLIMYITDPSDAHRRQQWRYGRIFDQNFVYFTNQILSKACCYIGISFTTSKA</sequence>
<dbReference type="Pfam" id="PF03216">
    <property type="entry name" value="Rhabdo_ncap_2"/>
    <property type="match status" value="2"/>
</dbReference>
<accession>A0A6P5XHX3</accession>
<dbReference type="KEGG" id="dzi:111283656"/>
<proteinExistence type="predicted"/>
<comment type="subcellular location">
    <subcellularLocation>
        <location evidence="1">Virion</location>
    </subcellularLocation>
</comment>
<protein>
    <submittedName>
        <fullName evidence="3">Uncharacterized protein LOC111283656 isoform X1</fullName>
    </submittedName>
</protein>
<reference evidence="3" key="1">
    <citation type="submission" date="2025-08" db="UniProtKB">
        <authorList>
            <consortium name="RefSeq"/>
        </authorList>
    </citation>
    <scope>IDENTIFICATION</scope>
    <source>
        <tissue evidence="3">Fruit stalk</tissue>
    </source>
</reference>
<evidence type="ECO:0000256" key="1">
    <source>
        <dbReference type="ARBA" id="ARBA00004328"/>
    </source>
</evidence>
<dbReference type="RefSeq" id="XP_022727964.1">
    <property type="nucleotide sequence ID" value="XM_022872229.1"/>
</dbReference>